<accession>A0A161PW13</accession>
<evidence type="ECO:0000313" key="6">
    <source>
        <dbReference type="Proteomes" id="UP000075737"/>
    </source>
</evidence>
<dbReference type="SMART" id="SM00481">
    <property type="entry name" value="POLIIIAc"/>
    <property type="match status" value="1"/>
</dbReference>
<keyword evidence="2" id="KW-0548">Nucleotidyltransferase</keyword>
<dbReference type="SUPFAM" id="SSF89550">
    <property type="entry name" value="PHP domain-like"/>
    <property type="match status" value="1"/>
</dbReference>
<dbReference type="EMBL" id="LOHZ01000036">
    <property type="protein sequence ID" value="KYO65223.1"/>
    <property type="molecule type" value="Genomic_DNA"/>
</dbReference>
<evidence type="ECO:0000313" key="5">
    <source>
        <dbReference type="EMBL" id="KYO65223.1"/>
    </source>
</evidence>
<dbReference type="Gene3D" id="1.10.150.20">
    <property type="entry name" value="5' to 3' exonuclease, C-terminal subdomain"/>
    <property type="match status" value="1"/>
</dbReference>
<dbReference type="InterPro" id="IPR047967">
    <property type="entry name" value="PolX_PHP"/>
</dbReference>
<sequence length="573" mass="65726">MKNFEIAGIFMRISEMLEIKGENSFKIKAYKKAAESIASLGVELKDLVERGYPLKEIEGIGPAIEAKINEILTRGTCEYYEKLKREIPEGLLEMLKIPGLGAKKIKIIYDELKIDTLEELERAAKEKKLRVLKGFGVKTEQAIIKGISMLKGNQGKILLSTALYLAEEIRDFIKSSNLKVKIEFAGDMRRRVEMIEKIVAIISCNEEDKKEVVSVLLKFPRIKNIKEIYGNKIELFLDLGITLEFIFVEEKSFFTSLFVYTGNEKHLLQLDELGKLKDLKISEKYILMNKEKYYPDSEIDIYRKLGFPYIIPELREGMGEVEKALKNELPESLNVEDIKGDLHMHSDWSDGIDSIEEMAQKAMELGYEYIAITDHSKSLKIANGLNEERLKRQIYHIKNLNAKYKNFVILTGIEVDILSDEILDFGDEILKELDIVVASIHTGFKQDKDKLTRRIIMAMENPYVKIIGHPTGRLLGKRENYELDLDKIIEKAFETNTALEINSTPDRLDLVDVYAKRAKEKGVKLVINTDAHEKGALQDIINGIYVARRAWLEKKDVLNTRSLKELLTELKKP</sequence>
<dbReference type="Gene3D" id="3.20.20.140">
    <property type="entry name" value="Metal-dependent hydrolases"/>
    <property type="match status" value="1"/>
</dbReference>
<dbReference type="PANTHER" id="PTHR36928">
    <property type="entry name" value="PHOSPHATASE YCDX-RELATED"/>
    <property type="match status" value="1"/>
</dbReference>
<dbReference type="OrthoDB" id="9808747at2"/>
<dbReference type="SMART" id="SM00483">
    <property type="entry name" value="POLXc"/>
    <property type="match status" value="1"/>
</dbReference>
<dbReference type="SUPFAM" id="SSF158702">
    <property type="entry name" value="Sec63 N-terminal domain-like"/>
    <property type="match status" value="1"/>
</dbReference>
<dbReference type="NCBIfam" id="NF006375">
    <property type="entry name" value="PRK08609.1"/>
    <property type="match status" value="1"/>
</dbReference>
<dbReference type="InterPro" id="IPR002054">
    <property type="entry name" value="DNA-dir_DNA_pol_X"/>
</dbReference>
<dbReference type="InterPro" id="IPR022311">
    <property type="entry name" value="PolX-like"/>
</dbReference>
<dbReference type="PIRSF" id="PIRSF005047">
    <property type="entry name" value="UCP005047_YshC"/>
    <property type="match status" value="1"/>
</dbReference>
<dbReference type="GO" id="GO:0003887">
    <property type="term" value="F:DNA-directed DNA polymerase activity"/>
    <property type="evidence" value="ECO:0007669"/>
    <property type="project" value="InterPro"/>
</dbReference>
<dbReference type="GO" id="GO:0008270">
    <property type="term" value="F:zinc ion binding"/>
    <property type="evidence" value="ECO:0007669"/>
    <property type="project" value="TreeGrafter"/>
</dbReference>
<keyword evidence="5" id="KW-0378">Hydrolase</keyword>
<dbReference type="Proteomes" id="UP000075737">
    <property type="component" value="Unassembled WGS sequence"/>
</dbReference>
<protein>
    <submittedName>
        <fullName evidence="5">DNA polymerase/3'-5' exonuclease PolX</fullName>
    </submittedName>
</protein>
<dbReference type="AlphaFoldDB" id="A0A161PW13"/>
<name>A0A161PW13_9FIRM</name>
<dbReference type="SUPFAM" id="SSF47802">
    <property type="entry name" value="DNA polymerase beta, N-terminal domain-like"/>
    <property type="match status" value="1"/>
</dbReference>
<dbReference type="GO" id="GO:0004527">
    <property type="term" value="F:exonuclease activity"/>
    <property type="evidence" value="ECO:0007669"/>
    <property type="project" value="UniProtKB-KW"/>
</dbReference>
<dbReference type="Pfam" id="PF14791">
    <property type="entry name" value="DNA_pol_B_thumb"/>
    <property type="match status" value="1"/>
</dbReference>
<keyword evidence="6" id="KW-1185">Reference proteome</keyword>
<dbReference type="Pfam" id="PF02811">
    <property type="entry name" value="PHP"/>
    <property type="match status" value="1"/>
</dbReference>
<dbReference type="SUPFAM" id="SSF81301">
    <property type="entry name" value="Nucleotidyltransferase"/>
    <property type="match status" value="1"/>
</dbReference>
<keyword evidence="5" id="KW-0269">Exonuclease</keyword>
<dbReference type="Pfam" id="PF14716">
    <property type="entry name" value="HHH_8"/>
    <property type="match status" value="1"/>
</dbReference>
<evidence type="ECO:0000256" key="1">
    <source>
        <dbReference type="ARBA" id="ARBA00022679"/>
    </source>
</evidence>
<dbReference type="Gene3D" id="1.10.150.110">
    <property type="entry name" value="DNA polymerase beta, N-terminal domain-like"/>
    <property type="match status" value="1"/>
</dbReference>
<dbReference type="Gene3D" id="3.30.210.10">
    <property type="entry name" value="DNA polymerase, thumb domain"/>
    <property type="match status" value="1"/>
</dbReference>
<dbReference type="InterPro" id="IPR043519">
    <property type="entry name" value="NT_sf"/>
</dbReference>
<dbReference type="InterPro" id="IPR037160">
    <property type="entry name" value="DNA_Pol_thumb_sf"/>
</dbReference>
<proteinExistence type="predicted"/>
<dbReference type="GO" id="GO:0005829">
    <property type="term" value="C:cytosol"/>
    <property type="evidence" value="ECO:0007669"/>
    <property type="project" value="TreeGrafter"/>
</dbReference>
<gene>
    <name evidence="5" type="primary">polX_2</name>
    <name evidence="5" type="ORF">ATZ99_16650</name>
</gene>
<dbReference type="InterPro" id="IPR029398">
    <property type="entry name" value="PolB_thumb"/>
</dbReference>
<comment type="caution">
    <text evidence="5">The sequence shown here is derived from an EMBL/GenBank/DDBJ whole genome shotgun (WGS) entry which is preliminary data.</text>
</comment>
<evidence type="ECO:0000259" key="3">
    <source>
        <dbReference type="SMART" id="SM00481"/>
    </source>
</evidence>
<feature type="domain" description="Polymerase/histidinol phosphatase N-terminal" evidence="3">
    <location>
        <begin position="340"/>
        <end position="419"/>
    </location>
</feature>
<dbReference type="InterPro" id="IPR004013">
    <property type="entry name" value="PHP_dom"/>
</dbReference>
<dbReference type="PATRIC" id="fig|520767.4.peg.1784"/>
<organism evidence="5 6">
    <name type="scientific">Thermovenabulum gondwanense</name>
    <dbReference type="NCBI Taxonomy" id="520767"/>
    <lineage>
        <taxon>Bacteria</taxon>
        <taxon>Bacillati</taxon>
        <taxon>Bacillota</taxon>
        <taxon>Clostridia</taxon>
        <taxon>Thermosediminibacterales</taxon>
        <taxon>Thermosediminibacteraceae</taxon>
        <taxon>Thermovenabulum</taxon>
    </lineage>
</organism>
<dbReference type="InterPro" id="IPR027421">
    <property type="entry name" value="DNA_pol_lamdba_lyase_dom_sf"/>
</dbReference>
<dbReference type="InterPro" id="IPR003141">
    <property type="entry name" value="Pol/His_phosphatase_N"/>
</dbReference>
<dbReference type="GO" id="GO:0003677">
    <property type="term" value="F:DNA binding"/>
    <property type="evidence" value="ECO:0007669"/>
    <property type="project" value="InterPro"/>
</dbReference>
<dbReference type="FunFam" id="3.20.20.140:FF:000047">
    <property type="entry name" value="PHP domain-containing protein"/>
    <property type="match status" value="1"/>
</dbReference>
<evidence type="ECO:0000259" key="4">
    <source>
        <dbReference type="SMART" id="SM00483"/>
    </source>
</evidence>
<dbReference type="RefSeq" id="WP_068748789.1">
    <property type="nucleotide sequence ID" value="NZ_LOHZ01000036.1"/>
</dbReference>
<dbReference type="Gene3D" id="3.30.460.10">
    <property type="entry name" value="Beta Polymerase, domain 2"/>
    <property type="match status" value="1"/>
</dbReference>
<dbReference type="InterPro" id="IPR050243">
    <property type="entry name" value="PHP_phosphatase"/>
</dbReference>
<feature type="domain" description="DNA-directed DNA polymerase X" evidence="4">
    <location>
        <begin position="1"/>
        <end position="316"/>
    </location>
</feature>
<dbReference type="NCBIfam" id="NF005928">
    <property type="entry name" value="PRK07945.1"/>
    <property type="match status" value="1"/>
</dbReference>
<evidence type="ECO:0000256" key="2">
    <source>
        <dbReference type="ARBA" id="ARBA00022695"/>
    </source>
</evidence>
<reference evidence="5 6" key="1">
    <citation type="submission" date="2015-12" db="EMBL/GenBank/DDBJ databases">
        <title>Draft genome of Thermovenabulum gondwanense isolated from a red thermophilic microbial mat colonisisng an outflow channel of a bore well.</title>
        <authorList>
            <person name="Patel B.K."/>
        </authorList>
    </citation>
    <scope>NUCLEOTIDE SEQUENCE [LARGE SCALE GENOMIC DNA]</scope>
    <source>
        <strain evidence="5 6">R270</strain>
    </source>
</reference>
<dbReference type="GO" id="GO:0042578">
    <property type="term" value="F:phosphoric ester hydrolase activity"/>
    <property type="evidence" value="ECO:0007669"/>
    <property type="project" value="TreeGrafter"/>
</dbReference>
<dbReference type="InterPro" id="IPR010996">
    <property type="entry name" value="HHH_MUS81"/>
</dbReference>
<keyword evidence="5" id="KW-0540">Nuclease</keyword>
<dbReference type="Pfam" id="PF14520">
    <property type="entry name" value="HHH_5"/>
    <property type="match status" value="1"/>
</dbReference>
<dbReference type="PANTHER" id="PTHR36928:SF1">
    <property type="entry name" value="PHOSPHATASE YCDX-RELATED"/>
    <property type="match status" value="1"/>
</dbReference>
<dbReference type="InterPro" id="IPR016195">
    <property type="entry name" value="Pol/histidinol_Pase-like"/>
</dbReference>
<dbReference type="CDD" id="cd07436">
    <property type="entry name" value="PHP_PolX"/>
    <property type="match status" value="1"/>
</dbReference>
<keyword evidence="1" id="KW-0808">Transferase</keyword>
<dbReference type="STRING" id="520767.ATZ99_16650"/>